<organism evidence="1 2">
    <name type="scientific">Bacillus cereus HuA3-9</name>
    <dbReference type="NCBI Taxonomy" id="1053205"/>
    <lineage>
        <taxon>Bacteria</taxon>
        <taxon>Bacillati</taxon>
        <taxon>Bacillota</taxon>
        <taxon>Bacilli</taxon>
        <taxon>Bacillales</taxon>
        <taxon>Bacillaceae</taxon>
        <taxon>Bacillus</taxon>
        <taxon>Bacillus cereus group</taxon>
    </lineage>
</organism>
<comment type="caution">
    <text evidence="1">The sequence shown here is derived from an EMBL/GenBank/DDBJ whole genome shotgun (WGS) entry which is preliminary data.</text>
</comment>
<dbReference type="RefSeq" id="WP_016094844.1">
    <property type="nucleotide sequence ID" value="NZ_KB976126.1"/>
</dbReference>
<dbReference type="PATRIC" id="fig|1053205.3.peg.5674"/>
<dbReference type="HOGENOM" id="CLU_3022021_0_0_9"/>
<proteinExistence type="predicted"/>
<name>R8CIF8_BACCE</name>
<evidence type="ECO:0000313" key="1">
    <source>
        <dbReference type="EMBL" id="EOO11348.1"/>
    </source>
</evidence>
<protein>
    <submittedName>
        <fullName evidence="1">Uncharacterized protein</fullName>
    </submittedName>
</protein>
<accession>R8CIF8</accession>
<evidence type="ECO:0000313" key="2">
    <source>
        <dbReference type="Proteomes" id="UP000014003"/>
    </source>
</evidence>
<gene>
    <name evidence="1" type="ORF">IGA_05611</name>
</gene>
<dbReference type="Proteomes" id="UP000014003">
    <property type="component" value="Unassembled WGS sequence"/>
</dbReference>
<dbReference type="AlphaFoldDB" id="R8CIF8"/>
<reference evidence="1 2" key="1">
    <citation type="submission" date="2012-12" db="EMBL/GenBank/DDBJ databases">
        <title>The Genome Sequence of Bacillus cereus HuA3-9.</title>
        <authorList>
            <consortium name="The Broad Institute Genome Sequencing Platform"/>
            <consortium name="The Broad Institute Genome Sequencing Center for Infectious Disease"/>
            <person name="Feldgarden M."/>
            <person name="Van der Auwera G.A."/>
            <person name="Mahillon J."/>
            <person name="Duprez V."/>
            <person name="Timmery S."/>
            <person name="Mattelet C."/>
            <person name="Dierick K."/>
            <person name="Sun M."/>
            <person name="Yu Z."/>
            <person name="Zhu L."/>
            <person name="Hu X."/>
            <person name="Shank E.B."/>
            <person name="Swiecicka I."/>
            <person name="Hansen B.M."/>
            <person name="Andrup L."/>
            <person name="Walker B."/>
            <person name="Young S.K."/>
            <person name="Zeng Q."/>
            <person name="Gargeya S."/>
            <person name="Fitzgerald M."/>
            <person name="Haas B."/>
            <person name="Abouelleil A."/>
            <person name="Alvarado L."/>
            <person name="Arachchi H.M."/>
            <person name="Berlin A.M."/>
            <person name="Chapman S.B."/>
            <person name="Dewar J."/>
            <person name="Goldberg J."/>
            <person name="Griggs A."/>
            <person name="Gujja S."/>
            <person name="Hansen M."/>
            <person name="Howarth C."/>
            <person name="Imamovic A."/>
            <person name="Larimer J."/>
            <person name="McCowan C."/>
            <person name="Murphy C."/>
            <person name="Neiman D."/>
            <person name="Pearson M."/>
            <person name="Priest M."/>
            <person name="Roberts A."/>
            <person name="Saif S."/>
            <person name="Shea T."/>
            <person name="Sisk P."/>
            <person name="Sykes S."/>
            <person name="Wortman J."/>
            <person name="Nusbaum C."/>
            <person name="Birren B."/>
        </authorList>
    </citation>
    <scope>NUCLEOTIDE SEQUENCE [LARGE SCALE GENOMIC DNA]</scope>
    <source>
        <strain evidence="1 2">HuA3-9</strain>
    </source>
</reference>
<dbReference type="EMBL" id="AHDZ01000070">
    <property type="protein sequence ID" value="EOO11348.1"/>
    <property type="molecule type" value="Genomic_DNA"/>
</dbReference>
<sequence>MIDVQENEELKELIEKNPDWEIVPVSEDMVLVLPRQEKMIKVVFEPPDVSDWRIL</sequence>